<name>B3RVU3_TRIAD</name>
<dbReference type="InParanoid" id="B3RVU3"/>
<protein>
    <submittedName>
        <fullName evidence="1">Uncharacterized protein</fullName>
    </submittedName>
</protein>
<dbReference type="HOGENOM" id="CLU_1201200_0_0_1"/>
<dbReference type="CTD" id="6753303"/>
<dbReference type="RefSeq" id="XP_002112090.1">
    <property type="nucleotide sequence ID" value="XM_002112054.1"/>
</dbReference>
<gene>
    <name evidence="1" type="ORF">TRIADDRAFT_55777</name>
</gene>
<accession>B3RVU3</accession>
<organism evidence="1 2">
    <name type="scientific">Trichoplax adhaerens</name>
    <name type="common">Trichoplax reptans</name>
    <dbReference type="NCBI Taxonomy" id="10228"/>
    <lineage>
        <taxon>Eukaryota</taxon>
        <taxon>Metazoa</taxon>
        <taxon>Placozoa</taxon>
        <taxon>Uniplacotomia</taxon>
        <taxon>Trichoplacea</taxon>
        <taxon>Trichoplacidae</taxon>
        <taxon>Trichoplax</taxon>
    </lineage>
</organism>
<keyword evidence="2" id="KW-1185">Reference proteome</keyword>
<dbReference type="EMBL" id="DS985244">
    <property type="protein sequence ID" value="EDV26057.1"/>
    <property type="molecule type" value="Genomic_DNA"/>
</dbReference>
<dbReference type="GeneID" id="6753303"/>
<evidence type="ECO:0000313" key="2">
    <source>
        <dbReference type="Proteomes" id="UP000009022"/>
    </source>
</evidence>
<proteinExistence type="predicted"/>
<sequence>MASLHNAHAKGRFFTSICHYFLGRACQIVKNESRYIKRKRQVHGHAIVSFYAVHGHAISRFFWWLICASTNVQPGGTPGRRVEAKVLQTEAVGMVWVSFPSRVGLLLLLTDKPRDLTHPGPPGEPTGLQGLVYPLASIPCTMVECGGHPVTSLPPQLERKGGLGEAAIKKGFKTFAGNRTIGNRKSATSSPGIAPTPFVVHTHIDWRVWANERIDSHWQDQAEQLPKPVIA</sequence>
<dbReference type="Proteomes" id="UP000009022">
    <property type="component" value="Unassembled WGS sequence"/>
</dbReference>
<dbReference type="KEGG" id="tad:TRIADDRAFT_55777"/>
<reference evidence="1 2" key="1">
    <citation type="journal article" date="2008" name="Nature">
        <title>The Trichoplax genome and the nature of placozoans.</title>
        <authorList>
            <person name="Srivastava M."/>
            <person name="Begovic E."/>
            <person name="Chapman J."/>
            <person name="Putnam N.H."/>
            <person name="Hellsten U."/>
            <person name="Kawashima T."/>
            <person name="Kuo A."/>
            <person name="Mitros T."/>
            <person name="Salamov A."/>
            <person name="Carpenter M.L."/>
            <person name="Signorovitch A.Y."/>
            <person name="Moreno M.A."/>
            <person name="Kamm K."/>
            <person name="Grimwood J."/>
            <person name="Schmutz J."/>
            <person name="Shapiro H."/>
            <person name="Grigoriev I.V."/>
            <person name="Buss L.W."/>
            <person name="Schierwater B."/>
            <person name="Dellaporta S.L."/>
            <person name="Rokhsar D.S."/>
        </authorList>
    </citation>
    <scope>NUCLEOTIDE SEQUENCE [LARGE SCALE GENOMIC DNA]</scope>
    <source>
        <strain evidence="1 2">Grell-BS-1999</strain>
    </source>
</reference>
<evidence type="ECO:0000313" key="1">
    <source>
        <dbReference type="EMBL" id="EDV26057.1"/>
    </source>
</evidence>
<dbReference type="AlphaFoldDB" id="B3RVU3"/>